<evidence type="ECO:0008006" key="4">
    <source>
        <dbReference type="Google" id="ProtNLM"/>
    </source>
</evidence>
<accession>A0ABZ2YUF9</accession>
<feature type="transmembrane region" description="Helical" evidence="1">
    <location>
        <begin position="77"/>
        <end position="96"/>
    </location>
</feature>
<keyword evidence="1" id="KW-0812">Transmembrane</keyword>
<dbReference type="EMBL" id="CP149822">
    <property type="protein sequence ID" value="WZN43449.1"/>
    <property type="molecule type" value="Genomic_DNA"/>
</dbReference>
<feature type="transmembrane region" description="Helical" evidence="1">
    <location>
        <begin position="38"/>
        <end position="56"/>
    </location>
</feature>
<feature type="transmembrane region" description="Helical" evidence="1">
    <location>
        <begin position="133"/>
        <end position="156"/>
    </location>
</feature>
<evidence type="ECO:0000313" key="3">
    <source>
        <dbReference type="Proteomes" id="UP001485459"/>
    </source>
</evidence>
<evidence type="ECO:0000256" key="1">
    <source>
        <dbReference type="SAM" id="Phobius"/>
    </source>
</evidence>
<evidence type="ECO:0000313" key="2">
    <source>
        <dbReference type="EMBL" id="WZN43449.1"/>
    </source>
</evidence>
<dbReference type="Proteomes" id="UP001485459">
    <property type="component" value="Chromosome"/>
</dbReference>
<keyword evidence="1" id="KW-0472">Membrane</keyword>
<name>A0ABZ2YUF9_9BACT</name>
<organism evidence="2 3">
    <name type="scientific">Chitinophaga pollutisoli</name>
    <dbReference type="NCBI Taxonomy" id="3133966"/>
    <lineage>
        <taxon>Bacteria</taxon>
        <taxon>Pseudomonadati</taxon>
        <taxon>Bacteroidota</taxon>
        <taxon>Chitinophagia</taxon>
        <taxon>Chitinophagales</taxon>
        <taxon>Chitinophagaceae</taxon>
        <taxon>Chitinophaga</taxon>
    </lineage>
</organism>
<proteinExistence type="predicted"/>
<gene>
    <name evidence="2" type="ORF">WJU16_10445</name>
</gene>
<keyword evidence="3" id="KW-1185">Reference proteome</keyword>
<reference evidence="3" key="1">
    <citation type="submission" date="2024-03" db="EMBL/GenBank/DDBJ databases">
        <title>Chitinophaga horti sp. nov., isolated from garden soil.</title>
        <authorList>
            <person name="Lee D.S."/>
            <person name="Han D.M."/>
            <person name="Baek J.H."/>
            <person name="Choi D.G."/>
            <person name="Jeon J.H."/>
            <person name="Jeon C.O."/>
        </authorList>
    </citation>
    <scope>NUCLEOTIDE SEQUENCE [LARGE SCALE GENOMIC DNA]</scope>
    <source>
        <strain evidence="3">GPA1</strain>
    </source>
</reference>
<dbReference type="RefSeq" id="WP_341838258.1">
    <property type="nucleotide sequence ID" value="NZ_CP149822.1"/>
</dbReference>
<keyword evidence="1" id="KW-1133">Transmembrane helix</keyword>
<sequence length="175" mass="20089">MNLLFGLFRFLSWGNIISLSLLAVFVLMSTLLSPSIPALMMLMMYATAIFHNYYCLRLQRTLNHPGAPLPEGFPKQMIILSVLAFLYAMYFMSVLIQMNRLTPAELEKMWPIGDVPKDSGYTKETLISTMMRMINILFGIHAAAIAINCVLSSFFLNKWKKDREEAEKNEKFFDV</sequence>
<feature type="transmembrane region" description="Helical" evidence="1">
    <location>
        <begin position="12"/>
        <end position="32"/>
    </location>
</feature>
<protein>
    <recommendedName>
        <fullName evidence="4">DUF4199 domain-containing protein</fullName>
    </recommendedName>
</protein>